<feature type="non-terminal residue" evidence="1">
    <location>
        <position position="94"/>
    </location>
</feature>
<organism evidence="1 2">
    <name type="scientific">Streptomyces microflavus</name>
    <name type="common">Streptomyces lipmanii</name>
    <dbReference type="NCBI Taxonomy" id="1919"/>
    <lineage>
        <taxon>Bacteria</taxon>
        <taxon>Bacillati</taxon>
        <taxon>Actinomycetota</taxon>
        <taxon>Actinomycetes</taxon>
        <taxon>Kitasatosporales</taxon>
        <taxon>Streptomycetaceae</taxon>
        <taxon>Streptomyces</taxon>
    </lineage>
</organism>
<feature type="non-terminal residue" evidence="1">
    <location>
        <position position="1"/>
    </location>
</feature>
<proteinExistence type="predicted"/>
<evidence type="ECO:0000313" key="2">
    <source>
        <dbReference type="Proteomes" id="UP000471648"/>
    </source>
</evidence>
<comment type="caution">
    <text evidence="1">The sequence shown here is derived from an EMBL/GenBank/DDBJ whole genome shotgun (WGS) entry which is preliminary data.</text>
</comment>
<sequence>LLDRSLRGLAASLADESRPLPTVYAAWLSDGDLHLQLAQPAGEPPAPWQTGQDETFWMLARADGERYEESEVAAPFPGLVSLGTLDDSRLLLNL</sequence>
<evidence type="ECO:0000313" key="1">
    <source>
        <dbReference type="EMBL" id="NEB69931.1"/>
    </source>
</evidence>
<dbReference type="RefSeq" id="WP_164358003.1">
    <property type="nucleotide sequence ID" value="NZ_JAAGME010000961.1"/>
</dbReference>
<dbReference type="AlphaFoldDB" id="A0A6N9VIN8"/>
<accession>A0A6N9VIN8</accession>
<gene>
    <name evidence="1" type="ORF">G3I39_23175</name>
</gene>
<dbReference type="EMBL" id="JAAGME010000961">
    <property type="protein sequence ID" value="NEB69931.1"/>
    <property type="molecule type" value="Genomic_DNA"/>
</dbReference>
<dbReference type="Proteomes" id="UP000471648">
    <property type="component" value="Unassembled WGS sequence"/>
</dbReference>
<protein>
    <submittedName>
        <fullName evidence="1">Uncharacterized protein</fullName>
    </submittedName>
</protein>
<reference evidence="1 2" key="1">
    <citation type="submission" date="2020-01" db="EMBL/GenBank/DDBJ databases">
        <title>Insect and environment-associated Actinomycetes.</title>
        <authorList>
            <person name="Currrie C."/>
            <person name="Chevrette M."/>
            <person name="Carlson C."/>
            <person name="Stubbendieck R."/>
            <person name="Wendt-Pienkowski E."/>
        </authorList>
    </citation>
    <scope>NUCLEOTIDE SEQUENCE [LARGE SCALE GENOMIC DNA]</scope>
    <source>
        <strain evidence="1 2">SID14438</strain>
    </source>
</reference>
<name>A0A6N9VIN8_STRMI</name>